<reference evidence="1" key="2">
    <citation type="journal article" date="2015" name="Fish Shellfish Immunol.">
        <title>Early steps in the European eel (Anguilla anguilla)-Vibrio vulnificus interaction in the gills: Role of the RtxA13 toxin.</title>
        <authorList>
            <person name="Callol A."/>
            <person name="Pajuelo D."/>
            <person name="Ebbesson L."/>
            <person name="Teles M."/>
            <person name="MacKenzie S."/>
            <person name="Amaro C."/>
        </authorList>
    </citation>
    <scope>NUCLEOTIDE SEQUENCE</scope>
</reference>
<protein>
    <submittedName>
        <fullName evidence="1">Uncharacterized protein</fullName>
    </submittedName>
</protein>
<name>A0A0E9XDA0_ANGAN</name>
<evidence type="ECO:0000313" key="1">
    <source>
        <dbReference type="EMBL" id="JAH99668.1"/>
    </source>
</evidence>
<sequence length="46" mass="5535">MWTQGKLIILQYKTVLALLMGTQYGRRYTRSGERLRCLLVQFSFFF</sequence>
<organism evidence="1">
    <name type="scientific">Anguilla anguilla</name>
    <name type="common">European freshwater eel</name>
    <name type="synonym">Muraena anguilla</name>
    <dbReference type="NCBI Taxonomy" id="7936"/>
    <lineage>
        <taxon>Eukaryota</taxon>
        <taxon>Metazoa</taxon>
        <taxon>Chordata</taxon>
        <taxon>Craniata</taxon>
        <taxon>Vertebrata</taxon>
        <taxon>Euteleostomi</taxon>
        <taxon>Actinopterygii</taxon>
        <taxon>Neopterygii</taxon>
        <taxon>Teleostei</taxon>
        <taxon>Anguilliformes</taxon>
        <taxon>Anguillidae</taxon>
        <taxon>Anguilla</taxon>
    </lineage>
</organism>
<dbReference type="EMBL" id="GBXM01008909">
    <property type="protein sequence ID" value="JAH99668.1"/>
    <property type="molecule type" value="Transcribed_RNA"/>
</dbReference>
<accession>A0A0E9XDA0</accession>
<dbReference type="AlphaFoldDB" id="A0A0E9XDA0"/>
<proteinExistence type="predicted"/>
<reference evidence="1" key="1">
    <citation type="submission" date="2014-11" db="EMBL/GenBank/DDBJ databases">
        <authorList>
            <person name="Amaro Gonzalez C."/>
        </authorList>
    </citation>
    <scope>NUCLEOTIDE SEQUENCE</scope>
</reference>